<dbReference type="CDD" id="cd02430">
    <property type="entry name" value="PTH2"/>
    <property type="match status" value="1"/>
</dbReference>
<comment type="similarity">
    <text evidence="3">Belongs to the PTH2 family.</text>
</comment>
<evidence type="ECO:0000313" key="8">
    <source>
        <dbReference type="RefSeq" id="XP_005102447.1"/>
    </source>
</evidence>
<dbReference type="Pfam" id="PF01981">
    <property type="entry name" value="PTH2"/>
    <property type="match status" value="1"/>
</dbReference>
<dbReference type="RefSeq" id="XP_005102447.1">
    <property type="nucleotide sequence ID" value="XM_005102390.3"/>
</dbReference>
<dbReference type="PANTHER" id="PTHR12649:SF11">
    <property type="entry name" value="PEPTIDYL-TRNA HYDROLASE 2, MITOCHONDRIAL"/>
    <property type="match status" value="1"/>
</dbReference>
<feature type="transmembrane region" description="Helical" evidence="5">
    <location>
        <begin position="12"/>
        <end position="29"/>
    </location>
</feature>
<evidence type="ECO:0000256" key="4">
    <source>
        <dbReference type="ARBA" id="ARBA00048707"/>
    </source>
</evidence>
<comment type="catalytic activity">
    <reaction evidence="4">
        <text>an N-acyl-L-alpha-aminoacyl-tRNA + H2O = an N-acyl-L-amino acid + a tRNA + H(+)</text>
        <dbReference type="Rhea" id="RHEA:54448"/>
        <dbReference type="Rhea" id="RHEA-COMP:10123"/>
        <dbReference type="Rhea" id="RHEA-COMP:13883"/>
        <dbReference type="ChEBI" id="CHEBI:15377"/>
        <dbReference type="ChEBI" id="CHEBI:15378"/>
        <dbReference type="ChEBI" id="CHEBI:59874"/>
        <dbReference type="ChEBI" id="CHEBI:78442"/>
        <dbReference type="ChEBI" id="CHEBI:138191"/>
        <dbReference type="EC" id="3.1.1.29"/>
    </reaction>
</comment>
<evidence type="ECO:0000256" key="3">
    <source>
        <dbReference type="ARBA" id="ARBA00038050"/>
    </source>
</evidence>
<dbReference type="InterPro" id="IPR023476">
    <property type="entry name" value="Pep_tRNA_hydro_II_dom_sf"/>
</dbReference>
<reference evidence="7 8" key="1">
    <citation type="submission" date="2025-05" db="UniProtKB">
        <authorList>
            <consortium name="RefSeq"/>
        </authorList>
    </citation>
    <scope>IDENTIFICATION</scope>
</reference>
<dbReference type="Proteomes" id="UP000694888">
    <property type="component" value="Unplaced"/>
</dbReference>
<dbReference type="NCBIfam" id="TIGR00283">
    <property type="entry name" value="arch_pth2"/>
    <property type="match status" value="1"/>
</dbReference>
<dbReference type="Gene3D" id="3.40.1490.10">
    <property type="entry name" value="Bit1"/>
    <property type="match status" value="1"/>
</dbReference>
<organism evidence="6 8">
    <name type="scientific">Aplysia californica</name>
    <name type="common">California sea hare</name>
    <dbReference type="NCBI Taxonomy" id="6500"/>
    <lineage>
        <taxon>Eukaryota</taxon>
        <taxon>Metazoa</taxon>
        <taxon>Spiralia</taxon>
        <taxon>Lophotrochozoa</taxon>
        <taxon>Mollusca</taxon>
        <taxon>Gastropoda</taxon>
        <taxon>Heterobranchia</taxon>
        <taxon>Euthyneura</taxon>
        <taxon>Tectipleura</taxon>
        <taxon>Aplysiida</taxon>
        <taxon>Aplysioidea</taxon>
        <taxon>Aplysiidae</taxon>
        <taxon>Aplysia</taxon>
    </lineage>
</organism>
<dbReference type="EC" id="3.1.1.29" evidence="1"/>
<keyword evidence="2 7" id="KW-0378">Hydrolase</keyword>
<sequence length="175" mass="18518">MDLSELVRSHPNLVLALCFGAGFSAGLLLKKIPFLSATAVRQNASANAAQGDASVKVSGDYKMILVVRNDLKMGKGKIAAQCSHAAVGAVEKLAYSNMAALRHWQKQGQPKVVVKVEDEAAFFDIVRTAQKEDVNTCLISDAGRTQIAPGSKTVLAVGPGPIPKLDKLTGHLKLL</sequence>
<dbReference type="InterPro" id="IPR002833">
    <property type="entry name" value="PTH2"/>
</dbReference>
<evidence type="ECO:0000256" key="2">
    <source>
        <dbReference type="ARBA" id="ARBA00022801"/>
    </source>
</evidence>
<dbReference type="PANTHER" id="PTHR12649">
    <property type="entry name" value="PEPTIDYL-TRNA HYDROLASE 2"/>
    <property type="match status" value="1"/>
</dbReference>
<evidence type="ECO:0000313" key="6">
    <source>
        <dbReference type="Proteomes" id="UP000694888"/>
    </source>
</evidence>
<proteinExistence type="inferred from homology"/>
<evidence type="ECO:0000313" key="7">
    <source>
        <dbReference type="RefSeq" id="XP_005102446.1"/>
    </source>
</evidence>
<keyword evidence="5" id="KW-0472">Membrane</keyword>
<dbReference type="NCBIfam" id="NF003314">
    <property type="entry name" value="PRK04322.1"/>
    <property type="match status" value="1"/>
</dbReference>
<evidence type="ECO:0000256" key="1">
    <source>
        <dbReference type="ARBA" id="ARBA00013260"/>
    </source>
</evidence>
<dbReference type="GeneID" id="101845112"/>
<keyword evidence="5" id="KW-1133">Transmembrane helix</keyword>
<keyword evidence="5" id="KW-0812">Transmembrane</keyword>
<evidence type="ECO:0000256" key="5">
    <source>
        <dbReference type="SAM" id="Phobius"/>
    </source>
</evidence>
<name>A0ABM0JVE5_APLCA</name>
<protein>
    <recommendedName>
        <fullName evidence="1">peptidyl-tRNA hydrolase</fullName>
        <ecNumber evidence="1">3.1.1.29</ecNumber>
    </recommendedName>
</protein>
<gene>
    <name evidence="7 8" type="primary">LOC101845112</name>
</gene>
<accession>A0ABM0JVE5</accession>
<dbReference type="RefSeq" id="XP_005102446.1">
    <property type="nucleotide sequence ID" value="XM_005102389.3"/>
</dbReference>
<keyword evidence="6" id="KW-1185">Reference proteome</keyword>
<dbReference type="GO" id="GO:0016787">
    <property type="term" value="F:hydrolase activity"/>
    <property type="evidence" value="ECO:0007669"/>
    <property type="project" value="UniProtKB-KW"/>
</dbReference>
<dbReference type="SUPFAM" id="SSF102462">
    <property type="entry name" value="Peptidyl-tRNA hydrolase II"/>
    <property type="match status" value="1"/>
</dbReference>